<protein>
    <submittedName>
        <fullName evidence="5">Molybdopterin adenylyltransferase</fullName>
        <ecNumber evidence="5">2.7.7.75</ecNumber>
    </submittedName>
</protein>
<dbReference type="Gene3D" id="3.40.980.10">
    <property type="entry name" value="MoaB/Mog-like domain"/>
    <property type="match status" value="1"/>
</dbReference>
<dbReference type="CDD" id="cd00886">
    <property type="entry name" value="MogA_MoaB"/>
    <property type="match status" value="1"/>
</dbReference>
<reference evidence="5 6" key="1">
    <citation type="submission" date="2018-08" db="EMBL/GenBank/DDBJ databases">
        <title>Murine metabolic-syndrome-specific gut microbial biobank.</title>
        <authorList>
            <person name="Liu C."/>
        </authorList>
    </citation>
    <scope>NUCLEOTIDE SEQUENCE [LARGE SCALE GENOMIC DNA]</scope>
    <source>
        <strain evidence="5 6">28</strain>
    </source>
</reference>
<accession>A0A845QH11</accession>
<name>A0A845QH11_9FIRM</name>
<dbReference type="PANTHER" id="PTHR43764">
    <property type="entry name" value="MOLYBDENUM COFACTOR BIOSYNTHESIS"/>
    <property type="match status" value="1"/>
</dbReference>
<evidence type="ECO:0000256" key="2">
    <source>
        <dbReference type="ARBA" id="ARBA00005046"/>
    </source>
</evidence>
<evidence type="ECO:0000313" key="6">
    <source>
        <dbReference type="Proteomes" id="UP000446866"/>
    </source>
</evidence>
<dbReference type="Proteomes" id="UP000446866">
    <property type="component" value="Unassembled WGS sequence"/>
</dbReference>
<dbReference type="Pfam" id="PF00994">
    <property type="entry name" value="MoCF_biosynth"/>
    <property type="match status" value="1"/>
</dbReference>
<keyword evidence="3" id="KW-0501">Molybdenum cofactor biosynthesis</keyword>
<dbReference type="GO" id="GO:0006777">
    <property type="term" value="P:Mo-molybdopterin cofactor biosynthetic process"/>
    <property type="evidence" value="ECO:0007669"/>
    <property type="project" value="UniProtKB-KW"/>
</dbReference>
<dbReference type="EC" id="2.7.7.75" evidence="5"/>
<evidence type="ECO:0000256" key="1">
    <source>
        <dbReference type="ARBA" id="ARBA00003487"/>
    </source>
</evidence>
<dbReference type="PROSITE" id="PS01078">
    <property type="entry name" value="MOCF_BIOSYNTHESIS_1"/>
    <property type="match status" value="1"/>
</dbReference>
<sequence length="179" mass="19500">MSFSEKKNHISNQTYRTAVMILSDKGAKGERKDESGPLIIKLLEDVEEDSYQVVCSVLLPDEQSVIEQTLRNLCDVEKLDLILTTGGTGLSPRDVTPEATLAVAERNVPGIAEYMRAKSFEITPKAMLSRGVAVLRGKTLIINLPGSPKAVKEQLEFILPALPHGLDILLGRDGECGGR</sequence>
<feature type="domain" description="MoaB/Mog" evidence="4">
    <location>
        <begin position="18"/>
        <end position="165"/>
    </location>
</feature>
<evidence type="ECO:0000259" key="4">
    <source>
        <dbReference type="SMART" id="SM00852"/>
    </source>
</evidence>
<dbReference type="NCBIfam" id="TIGR00177">
    <property type="entry name" value="molyb_syn"/>
    <property type="match status" value="1"/>
</dbReference>
<gene>
    <name evidence="5" type="ORF">D0435_00400</name>
</gene>
<dbReference type="SMART" id="SM00852">
    <property type="entry name" value="MoCF_biosynth"/>
    <property type="match status" value="1"/>
</dbReference>
<comment type="function">
    <text evidence="1">May be involved in the biosynthesis of molybdopterin.</text>
</comment>
<dbReference type="EMBL" id="QXWK01000001">
    <property type="protein sequence ID" value="NBH60135.1"/>
    <property type="molecule type" value="Genomic_DNA"/>
</dbReference>
<organism evidence="5 6">
    <name type="scientific">Anaerotruncus colihominis</name>
    <dbReference type="NCBI Taxonomy" id="169435"/>
    <lineage>
        <taxon>Bacteria</taxon>
        <taxon>Bacillati</taxon>
        <taxon>Bacillota</taxon>
        <taxon>Clostridia</taxon>
        <taxon>Eubacteriales</taxon>
        <taxon>Oscillospiraceae</taxon>
        <taxon>Anaerotruncus</taxon>
    </lineage>
</organism>
<keyword evidence="6" id="KW-1185">Reference proteome</keyword>
<dbReference type="NCBIfam" id="NF006932">
    <property type="entry name" value="PRK09417.1"/>
    <property type="match status" value="1"/>
</dbReference>
<dbReference type="InterPro" id="IPR008284">
    <property type="entry name" value="MoCF_biosynth_CS"/>
</dbReference>
<dbReference type="InterPro" id="IPR036425">
    <property type="entry name" value="MoaB/Mog-like_dom_sf"/>
</dbReference>
<dbReference type="InterPro" id="IPR051920">
    <property type="entry name" value="MPT_Adenylyltrnsfr/MoaC-Rel"/>
</dbReference>
<dbReference type="AlphaFoldDB" id="A0A845QH11"/>
<keyword evidence="5" id="KW-0548">Nucleotidyltransferase</keyword>
<evidence type="ECO:0000313" key="5">
    <source>
        <dbReference type="EMBL" id="NBH60135.1"/>
    </source>
</evidence>
<proteinExistence type="predicted"/>
<comment type="caution">
    <text evidence="5">The sequence shown here is derived from an EMBL/GenBank/DDBJ whole genome shotgun (WGS) entry which is preliminary data.</text>
</comment>
<keyword evidence="5" id="KW-0808">Transferase</keyword>
<dbReference type="InterPro" id="IPR001453">
    <property type="entry name" value="MoaB/Mog_dom"/>
</dbReference>
<comment type="pathway">
    <text evidence="2">Cofactor biosynthesis; molybdopterin biosynthesis.</text>
</comment>
<evidence type="ECO:0000256" key="3">
    <source>
        <dbReference type="ARBA" id="ARBA00023150"/>
    </source>
</evidence>
<dbReference type="UniPathway" id="UPA00344"/>
<dbReference type="PANTHER" id="PTHR43764:SF1">
    <property type="entry name" value="MOLYBDOPTERIN MOLYBDOTRANSFERASE"/>
    <property type="match status" value="1"/>
</dbReference>
<dbReference type="SUPFAM" id="SSF53218">
    <property type="entry name" value="Molybdenum cofactor biosynthesis proteins"/>
    <property type="match status" value="1"/>
</dbReference>
<dbReference type="GO" id="GO:0061598">
    <property type="term" value="F:molybdopterin adenylyltransferase activity"/>
    <property type="evidence" value="ECO:0007669"/>
    <property type="project" value="UniProtKB-EC"/>
</dbReference>